<organism evidence="3 4">
    <name type="scientific">Rubrivirga marina</name>
    <dbReference type="NCBI Taxonomy" id="1196024"/>
    <lineage>
        <taxon>Bacteria</taxon>
        <taxon>Pseudomonadati</taxon>
        <taxon>Rhodothermota</taxon>
        <taxon>Rhodothermia</taxon>
        <taxon>Rhodothermales</taxon>
        <taxon>Rubricoccaceae</taxon>
        <taxon>Rubrivirga</taxon>
    </lineage>
</organism>
<evidence type="ECO:0000256" key="1">
    <source>
        <dbReference type="SAM" id="MobiDB-lite"/>
    </source>
</evidence>
<feature type="region of interest" description="Disordered" evidence="1">
    <location>
        <begin position="102"/>
        <end position="132"/>
    </location>
</feature>
<dbReference type="Gene3D" id="1.10.260.40">
    <property type="entry name" value="lambda repressor-like DNA-binding domains"/>
    <property type="match status" value="1"/>
</dbReference>
<dbReference type="OrthoDB" id="886862at2"/>
<proteinExistence type="predicted"/>
<dbReference type="GO" id="GO:0003677">
    <property type="term" value="F:DNA binding"/>
    <property type="evidence" value="ECO:0007669"/>
    <property type="project" value="InterPro"/>
</dbReference>
<evidence type="ECO:0000259" key="2">
    <source>
        <dbReference type="Pfam" id="PF13392"/>
    </source>
</evidence>
<dbReference type="EMBL" id="MQWD01000001">
    <property type="protein sequence ID" value="PAP76373.1"/>
    <property type="molecule type" value="Genomic_DNA"/>
</dbReference>
<feature type="domain" description="HNH nuclease" evidence="2">
    <location>
        <begin position="73"/>
        <end position="101"/>
    </location>
</feature>
<dbReference type="SUPFAM" id="SSF54060">
    <property type="entry name" value="His-Me finger endonucleases"/>
    <property type="match status" value="1"/>
</dbReference>
<dbReference type="Proteomes" id="UP000216339">
    <property type="component" value="Unassembled WGS sequence"/>
</dbReference>
<dbReference type="Pfam" id="PF13392">
    <property type="entry name" value="HNH_3"/>
    <property type="match status" value="1"/>
</dbReference>
<gene>
    <name evidence="3" type="ORF">BSZ37_07915</name>
</gene>
<name>A0A271IYS7_9BACT</name>
<dbReference type="InterPro" id="IPR003615">
    <property type="entry name" value="HNH_nuc"/>
</dbReference>
<comment type="caution">
    <text evidence="3">The sequence shown here is derived from an EMBL/GenBank/DDBJ whole genome shotgun (WGS) entry which is preliminary data.</text>
</comment>
<accession>A0A271IYS7</accession>
<dbReference type="RefSeq" id="WP_095510029.1">
    <property type="nucleotide sequence ID" value="NZ_MQWD01000001.1"/>
</dbReference>
<evidence type="ECO:0000313" key="4">
    <source>
        <dbReference type="Proteomes" id="UP000216339"/>
    </source>
</evidence>
<keyword evidence="4" id="KW-1185">Reference proteome</keyword>
<dbReference type="InterPro" id="IPR010982">
    <property type="entry name" value="Lambda_DNA-bd_dom_sf"/>
</dbReference>
<protein>
    <recommendedName>
        <fullName evidence="2">HNH nuclease domain-containing protein</fullName>
    </recommendedName>
</protein>
<dbReference type="InterPro" id="IPR044925">
    <property type="entry name" value="His-Me_finger_sf"/>
</dbReference>
<dbReference type="AlphaFoldDB" id="A0A271IYS7"/>
<feature type="compositionally biased region" description="Basic and acidic residues" evidence="1">
    <location>
        <begin position="103"/>
        <end position="132"/>
    </location>
</feature>
<evidence type="ECO:0000313" key="3">
    <source>
        <dbReference type="EMBL" id="PAP76373.1"/>
    </source>
</evidence>
<reference evidence="3 4" key="1">
    <citation type="submission" date="2016-11" db="EMBL/GenBank/DDBJ databases">
        <title>Study of marine rhodopsin-containing bacteria.</title>
        <authorList>
            <person name="Yoshizawa S."/>
            <person name="Kumagai Y."/>
            <person name="Kogure K."/>
        </authorList>
    </citation>
    <scope>NUCLEOTIDE SEQUENCE [LARGE SCALE GENOMIC DNA]</scope>
    <source>
        <strain evidence="3 4">SAORIC-28</strain>
    </source>
</reference>
<sequence length="158" mass="17999">MRRETLTGVTVVVAETDRDRFWSRVDTETTPDGCWPWTGALNAEGRGRFSAAGVRDYAYRWPLVFDGHRFEPGDEIDHLCDNPACVRPEHLELTDHLGNMRAMGERERGPSKLSRRQADEIRARRSAADRPTQRELAAEYGVDRSTVSLIEAGKIWGW</sequence>